<reference evidence="7 8" key="1">
    <citation type="submission" date="2007-07" db="EMBL/GenBank/DDBJ databases">
        <title>Complete sequence of chromosome of Xanthobacter autotrophicus Py2.</title>
        <authorList>
            <consortium name="US DOE Joint Genome Institute"/>
            <person name="Copeland A."/>
            <person name="Lucas S."/>
            <person name="Lapidus A."/>
            <person name="Barry K."/>
            <person name="Glavina del Rio T."/>
            <person name="Hammon N."/>
            <person name="Israni S."/>
            <person name="Dalin E."/>
            <person name="Tice H."/>
            <person name="Pitluck S."/>
            <person name="Sims D."/>
            <person name="Brettin T."/>
            <person name="Bruce D."/>
            <person name="Detter J.C."/>
            <person name="Han C."/>
            <person name="Tapia R."/>
            <person name="Brainard J."/>
            <person name="Schmutz J."/>
            <person name="Larimer F."/>
            <person name="Land M."/>
            <person name="Hauser L."/>
            <person name="Kyrpides N."/>
            <person name="Kim E."/>
            <person name="Ensigns S.A."/>
            <person name="Richardson P."/>
        </authorList>
    </citation>
    <scope>NUCLEOTIDE SEQUENCE [LARGE SCALE GENOMIC DNA]</scope>
    <source>
        <strain evidence="8">ATCC BAA-1158 / Py2</strain>
    </source>
</reference>
<feature type="region of interest" description="Disordered" evidence="6">
    <location>
        <begin position="142"/>
        <end position="161"/>
    </location>
</feature>
<dbReference type="PROSITE" id="PS00460">
    <property type="entry name" value="GLUTATHIONE_PEROXID_1"/>
    <property type="match status" value="1"/>
</dbReference>
<evidence type="ECO:0000256" key="6">
    <source>
        <dbReference type="SAM" id="MobiDB-lite"/>
    </source>
</evidence>
<evidence type="ECO:0000256" key="2">
    <source>
        <dbReference type="ARBA" id="ARBA00022559"/>
    </source>
</evidence>
<dbReference type="PROSITE" id="PS51355">
    <property type="entry name" value="GLUTATHIONE_PEROXID_3"/>
    <property type="match status" value="1"/>
</dbReference>
<protein>
    <recommendedName>
        <fullName evidence="5">Glutathione peroxidase</fullName>
    </recommendedName>
</protein>
<dbReference type="Proteomes" id="UP000002417">
    <property type="component" value="Chromosome"/>
</dbReference>
<keyword evidence="2 5" id="KW-0575">Peroxidase</keyword>
<dbReference type="PIRSF" id="PIRSF000303">
    <property type="entry name" value="Glutathion_perox"/>
    <property type="match status" value="1"/>
</dbReference>
<keyword evidence="3 5" id="KW-0560">Oxidoreductase</keyword>
<dbReference type="SUPFAM" id="SSF52833">
    <property type="entry name" value="Thioredoxin-like"/>
    <property type="match status" value="1"/>
</dbReference>
<dbReference type="GO" id="GO:0034599">
    <property type="term" value="P:cellular response to oxidative stress"/>
    <property type="evidence" value="ECO:0007669"/>
    <property type="project" value="TreeGrafter"/>
</dbReference>
<dbReference type="eggNOG" id="COG0386">
    <property type="taxonomic scope" value="Bacteria"/>
</dbReference>
<organism evidence="7 8">
    <name type="scientific">Xanthobacter autotrophicus (strain ATCC BAA-1158 / Py2)</name>
    <dbReference type="NCBI Taxonomy" id="78245"/>
    <lineage>
        <taxon>Bacteria</taxon>
        <taxon>Pseudomonadati</taxon>
        <taxon>Pseudomonadota</taxon>
        <taxon>Alphaproteobacteria</taxon>
        <taxon>Hyphomicrobiales</taxon>
        <taxon>Xanthobacteraceae</taxon>
        <taxon>Xanthobacter</taxon>
    </lineage>
</organism>
<accession>A7IL43</accession>
<dbReference type="PANTHER" id="PTHR11592:SF40">
    <property type="entry name" value="THIOREDOXIN_GLUTATHIONE PEROXIDASE BTUE"/>
    <property type="match status" value="1"/>
</dbReference>
<name>A7IL43_XANP2</name>
<dbReference type="PRINTS" id="PR01011">
    <property type="entry name" value="GLUTPROXDASE"/>
</dbReference>
<evidence type="ECO:0000256" key="5">
    <source>
        <dbReference type="RuleBase" id="RU000499"/>
    </source>
</evidence>
<dbReference type="EMBL" id="CP000781">
    <property type="protein sequence ID" value="ABS68736.1"/>
    <property type="molecule type" value="Genomic_DNA"/>
</dbReference>
<keyword evidence="8" id="KW-1185">Reference proteome</keyword>
<evidence type="ECO:0000256" key="4">
    <source>
        <dbReference type="PIRSR" id="PIRSR000303-1"/>
    </source>
</evidence>
<dbReference type="STRING" id="78245.Xaut_3507"/>
<evidence type="ECO:0000313" key="8">
    <source>
        <dbReference type="Proteomes" id="UP000002417"/>
    </source>
</evidence>
<dbReference type="CDD" id="cd00340">
    <property type="entry name" value="GSH_Peroxidase"/>
    <property type="match status" value="1"/>
</dbReference>
<sequence>MARAPRQGIGGCASLRTDENSSRQDPMSQALFDIPLKRIDGTAATLGDFRGKVLLVVNVASKCGLTPQYAALEKLYEARHGDGLEILGFPANDFGAQEPGTESEIASFCSLTYGVTFPMFEKISVVGATRHPLYDALVAARPETTDEEGRRPSGRSASPSDVSWNFEKFVVGRDGRVIARFSPRVTPDDPRLTKALDAALEAKA</sequence>
<evidence type="ECO:0000256" key="3">
    <source>
        <dbReference type="ARBA" id="ARBA00023002"/>
    </source>
</evidence>
<dbReference type="InterPro" id="IPR000889">
    <property type="entry name" value="Glutathione_peroxidase"/>
</dbReference>
<evidence type="ECO:0000256" key="1">
    <source>
        <dbReference type="ARBA" id="ARBA00006926"/>
    </source>
</evidence>
<dbReference type="FunFam" id="3.40.30.10:FF:000010">
    <property type="entry name" value="Glutathione peroxidase"/>
    <property type="match status" value="1"/>
</dbReference>
<dbReference type="HOGENOM" id="CLU_029507_2_2_5"/>
<dbReference type="Pfam" id="PF00255">
    <property type="entry name" value="GSHPx"/>
    <property type="match status" value="1"/>
</dbReference>
<dbReference type="GO" id="GO:0004601">
    <property type="term" value="F:peroxidase activity"/>
    <property type="evidence" value="ECO:0007669"/>
    <property type="project" value="UniProtKB-KW"/>
</dbReference>
<gene>
    <name evidence="7" type="ordered locus">Xaut_3507</name>
</gene>
<feature type="active site" evidence="4">
    <location>
        <position position="63"/>
    </location>
</feature>
<feature type="region of interest" description="Disordered" evidence="6">
    <location>
        <begin position="1"/>
        <end position="26"/>
    </location>
</feature>
<dbReference type="PANTHER" id="PTHR11592">
    <property type="entry name" value="GLUTATHIONE PEROXIDASE"/>
    <property type="match status" value="1"/>
</dbReference>
<dbReference type="KEGG" id="xau:Xaut_3507"/>
<dbReference type="Gene3D" id="3.40.30.10">
    <property type="entry name" value="Glutaredoxin"/>
    <property type="match status" value="1"/>
</dbReference>
<evidence type="ECO:0000313" key="7">
    <source>
        <dbReference type="EMBL" id="ABS68736.1"/>
    </source>
</evidence>
<dbReference type="AlphaFoldDB" id="A7IL43"/>
<dbReference type="PhylomeDB" id="A7IL43"/>
<comment type="similarity">
    <text evidence="1 5">Belongs to the glutathione peroxidase family.</text>
</comment>
<proteinExistence type="inferred from homology"/>
<dbReference type="InterPro" id="IPR036249">
    <property type="entry name" value="Thioredoxin-like_sf"/>
</dbReference>
<dbReference type="InterPro" id="IPR029759">
    <property type="entry name" value="GPX_AS"/>
</dbReference>